<proteinExistence type="predicted"/>
<protein>
    <submittedName>
        <fullName evidence="2">Uncharacterized protein</fullName>
    </submittedName>
</protein>
<organism evidence="2">
    <name type="scientific">Geobacillus sp. (strain Y4.1MC1)</name>
    <dbReference type="NCBI Taxonomy" id="581103"/>
    <lineage>
        <taxon>Bacteria</taxon>
        <taxon>Bacillati</taxon>
        <taxon>Bacillota</taxon>
        <taxon>Bacilli</taxon>
        <taxon>Bacillales</taxon>
        <taxon>Anoxybacillaceae</taxon>
        <taxon>Geobacillus</taxon>
    </lineage>
</organism>
<dbReference type="EMBL" id="CP002293">
    <property type="protein sequence ID" value="ADP74455.1"/>
    <property type="molecule type" value="Genomic_DNA"/>
</dbReference>
<accession>A0A7U4DKN6</accession>
<sequence>MAVNRGRSASPFTRNGRREAGGGTMDCKKIPLSRLFAKNRIRAAISEKANHYLSISINYKLNHRQNFFLAGKRAYKADFELAKKYDEVYGKMNDQRKKGKQCV</sequence>
<evidence type="ECO:0000256" key="1">
    <source>
        <dbReference type="SAM" id="MobiDB-lite"/>
    </source>
</evidence>
<feature type="region of interest" description="Disordered" evidence="1">
    <location>
        <begin position="1"/>
        <end position="26"/>
    </location>
</feature>
<gene>
    <name evidence="2" type="ORF">GY4MC1_1678</name>
</gene>
<reference evidence="2" key="1">
    <citation type="submission" date="2010-10" db="EMBL/GenBank/DDBJ databases">
        <title>Complete sequence of chromosome of Geobacillus sp. Y4.1MC1.</title>
        <authorList>
            <consortium name="US DOE Joint Genome Institute"/>
            <person name="Lucas S."/>
            <person name="Copeland A."/>
            <person name="Lapidus A."/>
            <person name="Cheng J.-F."/>
            <person name="Bruce D."/>
            <person name="Goodwin L."/>
            <person name="Pitluck S."/>
            <person name="Chertkov O."/>
            <person name="Zhang X."/>
            <person name="Detter J.C."/>
            <person name="Han C."/>
            <person name="Tapia R."/>
            <person name="Land M."/>
            <person name="Hauser L."/>
            <person name="Jeffries C."/>
            <person name="Kyrpides N."/>
            <person name="Ivanova N."/>
            <person name="Ovchinnikova G."/>
            <person name="Brumm P."/>
            <person name="Mead D."/>
            <person name="Woyke T."/>
        </authorList>
    </citation>
    <scope>NUCLEOTIDE SEQUENCE [LARGE SCALE GENOMIC DNA]</scope>
    <source>
        <strain evidence="2">Y4.1MC1</strain>
    </source>
</reference>
<dbReference type="KEGG" id="gmc:GY4MC1_1678"/>
<name>A0A7U4DKN6_GEOS0</name>
<dbReference type="AlphaFoldDB" id="A0A7U4DKN6"/>
<evidence type="ECO:0000313" key="2">
    <source>
        <dbReference type="EMBL" id="ADP74455.1"/>
    </source>
</evidence>